<proteinExistence type="predicted"/>
<dbReference type="PROSITE" id="PS50181">
    <property type="entry name" value="FBOX"/>
    <property type="match status" value="1"/>
</dbReference>
<dbReference type="InterPro" id="IPR001810">
    <property type="entry name" value="F-box_dom"/>
</dbReference>
<accession>A0AAD7G8J9</accession>
<sequence>MGGADTFCCMSGGMHFHNTRAFPESDGLSAVPQDILSLLLYTQEDVDASRDYVMLAPCSTEADGSISLSESTTSEFVEKISPTTSTALYDVVPTNLSYYGSYTDADDSSVYYCIGPCYYLITHSSFVILRHRFPFFHPHLVHKFLATNPFWSTLDYGPVERTRDQSVYWLNVGDVPQDQDAGEWWSQLLTSKDKSAAEIWEDAWMGRGNMWVFVRPDRFPISEAFAFKPATFAASEASKSAPSLDSLPLDIYREISAYMPPSGLLVLTAINKYLRAVLAPQMDSLFFRHIVANEPHLLPAEEVVCYRGSEEFDWWDENWRKGGLDTDDPIPWMAYAKACVSSRSMRNRKRLWDIVGRMEAIAREQGLFADEP</sequence>
<gene>
    <name evidence="2" type="ORF">B0H17DRAFT_1086032</name>
</gene>
<dbReference type="AlphaFoldDB" id="A0AAD7G8J9"/>
<reference evidence="2" key="1">
    <citation type="submission" date="2023-03" db="EMBL/GenBank/DDBJ databases">
        <title>Massive genome expansion in bonnet fungi (Mycena s.s.) driven by repeated elements and novel gene families across ecological guilds.</title>
        <authorList>
            <consortium name="Lawrence Berkeley National Laboratory"/>
            <person name="Harder C.B."/>
            <person name="Miyauchi S."/>
            <person name="Viragh M."/>
            <person name="Kuo A."/>
            <person name="Thoen E."/>
            <person name="Andreopoulos B."/>
            <person name="Lu D."/>
            <person name="Skrede I."/>
            <person name="Drula E."/>
            <person name="Henrissat B."/>
            <person name="Morin E."/>
            <person name="Kohler A."/>
            <person name="Barry K."/>
            <person name="LaButti K."/>
            <person name="Morin E."/>
            <person name="Salamov A."/>
            <person name="Lipzen A."/>
            <person name="Mereny Z."/>
            <person name="Hegedus B."/>
            <person name="Baldrian P."/>
            <person name="Stursova M."/>
            <person name="Weitz H."/>
            <person name="Taylor A."/>
            <person name="Grigoriev I.V."/>
            <person name="Nagy L.G."/>
            <person name="Martin F."/>
            <person name="Kauserud H."/>
        </authorList>
    </citation>
    <scope>NUCLEOTIDE SEQUENCE</scope>
    <source>
        <strain evidence="2">CBHHK067</strain>
    </source>
</reference>
<evidence type="ECO:0000313" key="3">
    <source>
        <dbReference type="Proteomes" id="UP001221757"/>
    </source>
</evidence>
<name>A0AAD7G8J9_MYCRO</name>
<dbReference type="EMBL" id="JARKIE010000182">
    <property type="protein sequence ID" value="KAJ7670326.1"/>
    <property type="molecule type" value="Genomic_DNA"/>
</dbReference>
<evidence type="ECO:0000313" key="2">
    <source>
        <dbReference type="EMBL" id="KAJ7670326.1"/>
    </source>
</evidence>
<comment type="caution">
    <text evidence="2">The sequence shown here is derived from an EMBL/GenBank/DDBJ whole genome shotgun (WGS) entry which is preliminary data.</text>
</comment>
<dbReference type="Proteomes" id="UP001221757">
    <property type="component" value="Unassembled WGS sequence"/>
</dbReference>
<organism evidence="2 3">
    <name type="scientific">Mycena rosella</name>
    <name type="common">Pink bonnet</name>
    <name type="synonym">Agaricus rosellus</name>
    <dbReference type="NCBI Taxonomy" id="1033263"/>
    <lineage>
        <taxon>Eukaryota</taxon>
        <taxon>Fungi</taxon>
        <taxon>Dikarya</taxon>
        <taxon>Basidiomycota</taxon>
        <taxon>Agaricomycotina</taxon>
        <taxon>Agaricomycetes</taxon>
        <taxon>Agaricomycetidae</taxon>
        <taxon>Agaricales</taxon>
        <taxon>Marasmiineae</taxon>
        <taxon>Mycenaceae</taxon>
        <taxon>Mycena</taxon>
    </lineage>
</organism>
<keyword evidence="3" id="KW-1185">Reference proteome</keyword>
<evidence type="ECO:0000259" key="1">
    <source>
        <dbReference type="PROSITE" id="PS50181"/>
    </source>
</evidence>
<protein>
    <recommendedName>
        <fullName evidence="1">F-box domain-containing protein</fullName>
    </recommendedName>
</protein>
<feature type="domain" description="F-box" evidence="1">
    <location>
        <begin position="241"/>
        <end position="290"/>
    </location>
</feature>